<protein>
    <submittedName>
        <fullName evidence="1">Glycosyltransferase involved in cell wall biosynthesis</fullName>
    </submittedName>
</protein>
<keyword evidence="1" id="KW-0808">Transferase</keyword>
<gene>
    <name evidence="1" type="ORF">FHS89_000553</name>
</gene>
<proteinExistence type="predicted"/>
<organism evidence="1 2">
    <name type="scientific">Rubricella aquisinus</name>
    <dbReference type="NCBI Taxonomy" id="2028108"/>
    <lineage>
        <taxon>Bacteria</taxon>
        <taxon>Pseudomonadati</taxon>
        <taxon>Pseudomonadota</taxon>
        <taxon>Alphaproteobacteria</taxon>
        <taxon>Rhodobacterales</taxon>
        <taxon>Paracoccaceae</taxon>
        <taxon>Rubricella</taxon>
    </lineage>
</organism>
<dbReference type="Gene3D" id="3.40.50.2000">
    <property type="entry name" value="Glycogen Phosphorylase B"/>
    <property type="match status" value="2"/>
</dbReference>
<dbReference type="EMBL" id="JACIJS010000001">
    <property type="protein sequence ID" value="MBB5514555.1"/>
    <property type="molecule type" value="Genomic_DNA"/>
</dbReference>
<dbReference type="SUPFAM" id="SSF53756">
    <property type="entry name" value="UDP-Glycosyltransferase/glycogen phosphorylase"/>
    <property type="match status" value="1"/>
</dbReference>
<sequence>MSFVTHIITGLNVGGAERALFNLLTNGLEGPFENRVISLTDMGHYGPLLREQGIQVTCINMQPGRPTPVALWRLHKSVKEHPFGILQGWMIHGNIAASLESKMCTGQHALIWNIRRTLEGIESMRASTRALTKLGARISRSADAVIYNAQKAIPQYVGIGYSDTNAHYLPNGFDTAVWHPDPEEKTRLRAELGIAPGTRIIGFVGRRHPDKDPDNLLDAFGMLQHLADKACLVMVGRDLERPGFDPARVKFLGQRTDIQTLMQGFDVLCLSSQVEGFPNVIGEAMATAVPCVTTDVGDARSIVSDTGWVAPPRDPQQLALCLQEALSTSPAALKERGEHARARIVTHFSIEAVVERYVSLYRSVTKDVH</sequence>
<dbReference type="RefSeq" id="WP_184008231.1">
    <property type="nucleotide sequence ID" value="NZ_JACIJS010000001.1"/>
</dbReference>
<comment type="caution">
    <text evidence="1">The sequence shown here is derived from an EMBL/GenBank/DDBJ whole genome shotgun (WGS) entry which is preliminary data.</text>
</comment>
<dbReference type="Pfam" id="PF13692">
    <property type="entry name" value="Glyco_trans_1_4"/>
    <property type="match status" value="1"/>
</dbReference>
<dbReference type="AlphaFoldDB" id="A0A840WY08"/>
<dbReference type="PANTHER" id="PTHR12526">
    <property type="entry name" value="GLYCOSYLTRANSFERASE"/>
    <property type="match status" value="1"/>
</dbReference>
<evidence type="ECO:0000313" key="2">
    <source>
        <dbReference type="Proteomes" id="UP000553766"/>
    </source>
</evidence>
<dbReference type="Proteomes" id="UP000553766">
    <property type="component" value="Unassembled WGS sequence"/>
</dbReference>
<keyword evidence="2" id="KW-1185">Reference proteome</keyword>
<evidence type="ECO:0000313" key="1">
    <source>
        <dbReference type="EMBL" id="MBB5514555.1"/>
    </source>
</evidence>
<dbReference type="GO" id="GO:0016740">
    <property type="term" value="F:transferase activity"/>
    <property type="evidence" value="ECO:0007669"/>
    <property type="project" value="UniProtKB-KW"/>
</dbReference>
<accession>A0A840WY08</accession>
<name>A0A840WY08_9RHOB</name>
<reference evidence="1 2" key="1">
    <citation type="submission" date="2020-08" db="EMBL/GenBank/DDBJ databases">
        <title>Genomic Encyclopedia of Type Strains, Phase IV (KMG-IV): sequencing the most valuable type-strain genomes for metagenomic binning, comparative biology and taxonomic classification.</title>
        <authorList>
            <person name="Goeker M."/>
        </authorList>
    </citation>
    <scope>NUCLEOTIDE SEQUENCE [LARGE SCALE GENOMIC DNA]</scope>
    <source>
        <strain evidence="1 2">DSM 103377</strain>
    </source>
</reference>